<feature type="region of interest" description="Disordered" evidence="18">
    <location>
        <begin position="78"/>
        <end position="152"/>
    </location>
</feature>
<feature type="compositionally biased region" description="Pro residues" evidence="18">
    <location>
        <begin position="1345"/>
        <end position="1357"/>
    </location>
</feature>
<proteinExistence type="predicted"/>
<dbReference type="GO" id="GO:0043588">
    <property type="term" value="P:skin development"/>
    <property type="evidence" value="ECO:0007669"/>
    <property type="project" value="Ensembl"/>
</dbReference>
<organism evidence="21 22">
    <name type="scientific">Coturnix japonica</name>
    <name type="common">Japanese quail</name>
    <name type="synonym">Coturnix coturnix japonica</name>
    <dbReference type="NCBI Taxonomy" id="93934"/>
    <lineage>
        <taxon>Eukaryota</taxon>
        <taxon>Metazoa</taxon>
        <taxon>Chordata</taxon>
        <taxon>Craniata</taxon>
        <taxon>Vertebrata</taxon>
        <taxon>Euteleostomi</taxon>
        <taxon>Archelosauria</taxon>
        <taxon>Archosauria</taxon>
        <taxon>Dinosauria</taxon>
        <taxon>Saurischia</taxon>
        <taxon>Theropoda</taxon>
        <taxon>Coelurosauria</taxon>
        <taxon>Aves</taxon>
        <taxon>Neognathae</taxon>
        <taxon>Galloanserae</taxon>
        <taxon>Galliformes</taxon>
        <taxon>Phasianidae</taxon>
        <taxon>Perdicinae</taxon>
        <taxon>Coturnix</taxon>
    </lineage>
</organism>
<dbReference type="SUPFAM" id="SSF82895">
    <property type="entry name" value="TSP-1 type 1 repeat"/>
    <property type="match status" value="4"/>
</dbReference>
<evidence type="ECO:0000256" key="8">
    <source>
        <dbReference type="ARBA" id="ARBA00022801"/>
    </source>
</evidence>
<evidence type="ECO:0000259" key="20">
    <source>
        <dbReference type="PROSITE" id="PS50900"/>
    </source>
</evidence>
<dbReference type="GO" id="GO:0030199">
    <property type="term" value="P:collagen fibril organization"/>
    <property type="evidence" value="ECO:0007669"/>
    <property type="project" value="Ensembl"/>
</dbReference>
<evidence type="ECO:0000256" key="15">
    <source>
        <dbReference type="PIRSR" id="PIRSR613273-2"/>
    </source>
</evidence>
<evidence type="ECO:0000256" key="6">
    <source>
        <dbReference type="ARBA" id="ARBA00022729"/>
    </source>
</evidence>
<evidence type="ECO:0000313" key="21">
    <source>
        <dbReference type="Ensembl" id="ENSCJPP00005005500.1"/>
    </source>
</evidence>
<dbReference type="FunFam" id="2.20.100.10:FF:000011">
    <property type="entry name" value="A disintegrin and metalloproteinase with thrombospondin motifs 3"/>
    <property type="match status" value="1"/>
</dbReference>
<dbReference type="InterPro" id="IPR000884">
    <property type="entry name" value="TSP1_rpt"/>
</dbReference>
<dbReference type="PROSITE" id="PS50092">
    <property type="entry name" value="TSP1"/>
    <property type="match status" value="4"/>
</dbReference>
<feature type="binding site" evidence="15">
    <location>
        <position position="676"/>
    </location>
    <ligand>
        <name>Ca(2+)</name>
        <dbReference type="ChEBI" id="CHEBI:29108"/>
        <label>1</label>
    </ligand>
</feature>
<evidence type="ECO:0000256" key="12">
    <source>
        <dbReference type="ARBA" id="ARBA00023157"/>
    </source>
</evidence>
<feature type="disulfide bond" evidence="16">
    <location>
        <begin position="796"/>
        <end position="808"/>
    </location>
</feature>
<accession>A0A8C2T1I2</accession>
<evidence type="ECO:0000256" key="2">
    <source>
        <dbReference type="ARBA" id="ARBA00022525"/>
    </source>
</evidence>
<dbReference type="Pfam" id="PF19236">
    <property type="entry name" value="ADAMTS_CR_3"/>
    <property type="match status" value="1"/>
</dbReference>
<feature type="binding site" evidence="15 17">
    <location>
        <position position="616"/>
    </location>
    <ligand>
        <name>Zn(2+)</name>
        <dbReference type="ChEBI" id="CHEBI:29105"/>
        <note>catalytic</note>
    </ligand>
</feature>
<evidence type="ECO:0000256" key="5">
    <source>
        <dbReference type="ARBA" id="ARBA00022723"/>
    </source>
</evidence>
<keyword evidence="11" id="KW-0865">Zymogen</keyword>
<evidence type="ECO:0000256" key="14">
    <source>
        <dbReference type="PIRSR" id="PIRSR613273-1"/>
    </source>
</evidence>
<evidence type="ECO:0000256" key="13">
    <source>
        <dbReference type="ARBA" id="ARBA00023180"/>
    </source>
</evidence>
<dbReference type="Gene3D" id="2.60.120.830">
    <property type="match status" value="1"/>
</dbReference>
<dbReference type="CTD" id="9509"/>
<feature type="disulfide bond" evidence="16">
    <location>
        <begin position="711"/>
        <end position="734"/>
    </location>
</feature>
<evidence type="ECO:0000256" key="9">
    <source>
        <dbReference type="ARBA" id="ARBA00022833"/>
    </source>
</evidence>
<dbReference type="GO" id="GO:0004222">
    <property type="term" value="F:metalloendopeptidase activity"/>
    <property type="evidence" value="ECO:0007669"/>
    <property type="project" value="InterPro"/>
</dbReference>
<dbReference type="SUPFAM" id="SSF55486">
    <property type="entry name" value="Metalloproteases ('zincins'), catalytic domain"/>
    <property type="match status" value="1"/>
</dbReference>
<dbReference type="InterPro" id="IPR024079">
    <property type="entry name" value="MetalloPept_cat_dom_sf"/>
</dbReference>
<dbReference type="GO" id="GO:0030324">
    <property type="term" value="P:lung development"/>
    <property type="evidence" value="ECO:0007669"/>
    <property type="project" value="Ensembl"/>
</dbReference>
<dbReference type="InterPro" id="IPR013273">
    <property type="entry name" value="ADAMTS/ADAMTS-like"/>
</dbReference>
<dbReference type="InterPro" id="IPR001590">
    <property type="entry name" value="Peptidase_M12B"/>
</dbReference>
<dbReference type="GO" id="GO:0046872">
    <property type="term" value="F:metal ion binding"/>
    <property type="evidence" value="ECO:0007669"/>
    <property type="project" value="UniProtKB-KW"/>
</dbReference>
<feature type="domain" description="Peptidase M12B" evidence="19">
    <location>
        <begin position="474"/>
        <end position="678"/>
    </location>
</feature>
<feature type="disulfide bond" evidence="16">
    <location>
        <begin position="594"/>
        <end position="673"/>
    </location>
</feature>
<feature type="domain" description="PLAC" evidence="20">
    <location>
        <begin position="1266"/>
        <end position="1304"/>
    </location>
</feature>
<dbReference type="GO" id="GO:0007283">
    <property type="term" value="P:spermatogenesis"/>
    <property type="evidence" value="ECO:0007669"/>
    <property type="project" value="Ensembl"/>
</dbReference>
<evidence type="ECO:0000256" key="11">
    <source>
        <dbReference type="ARBA" id="ARBA00023145"/>
    </source>
</evidence>
<dbReference type="FunFam" id="2.60.120.830:FF:000001">
    <property type="entry name" value="A disintegrin and metalloproteinase with thrombospondin motifs 1"/>
    <property type="match status" value="1"/>
</dbReference>
<evidence type="ECO:0000256" key="17">
    <source>
        <dbReference type="PROSITE-ProRule" id="PRU00276"/>
    </source>
</evidence>
<feature type="compositionally biased region" description="Basic and acidic residues" evidence="18">
    <location>
        <begin position="196"/>
        <end position="211"/>
    </location>
</feature>
<dbReference type="GO" id="GO:0016485">
    <property type="term" value="P:protein processing"/>
    <property type="evidence" value="ECO:0007669"/>
    <property type="project" value="Ensembl"/>
</dbReference>
<dbReference type="Proteomes" id="UP000694412">
    <property type="component" value="Chromosome 13"/>
</dbReference>
<dbReference type="PANTHER" id="PTHR13723:SF141">
    <property type="entry name" value="A DISINTEGRIN AND METALLOPROTEINASE WITH THROMBOSPONDIN MOTIFS 2"/>
    <property type="match status" value="1"/>
</dbReference>
<dbReference type="PROSITE" id="PS50900">
    <property type="entry name" value="PLAC"/>
    <property type="match status" value="1"/>
</dbReference>
<feature type="disulfide bond" evidence="16">
    <location>
        <begin position="633"/>
        <end position="659"/>
    </location>
</feature>
<dbReference type="InterPro" id="IPR041645">
    <property type="entry name" value="ADAMTS_CR_2"/>
</dbReference>
<dbReference type="PROSITE" id="PS50215">
    <property type="entry name" value="ADAM_MEPRO"/>
    <property type="match status" value="1"/>
</dbReference>
<feature type="disulfide bond" evidence="16">
    <location>
        <begin position="747"/>
        <end position="758"/>
    </location>
</feature>
<reference evidence="21" key="2">
    <citation type="submission" date="2025-08" db="UniProtKB">
        <authorList>
            <consortium name="Ensembl"/>
        </authorList>
    </citation>
    <scope>IDENTIFICATION</scope>
</reference>
<evidence type="ECO:0000256" key="4">
    <source>
        <dbReference type="ARBA" id="ARBA00022670"/>
    </source>
</evidence>
<evidence type="ECO:0000256" key="7">
    <source>
        <dbReference type="ARBA" id="ARBA00022737"/>
    </source>
</evidence>
<dbReference type="FunFam" id="2.20.100.10:FF:000030">
    <property type="entry name" value="A disintegrin and metalloproteinase with thrombospondin motifs 3"/>
    <property type="match status" value="1"/>
</dbReference>
<evidence type="ECO:0000256" key="3">
    <source>
        <dbReference type="ARBA" id="ARBA00022530"/>
    </source>
</evidence>
<feature type="disulfide bond" evidence="16">
    <location>
        <begin position="781"/>
        <end position="818"/>
    </location>
</feature>
<feature type="disulfide bond" evidence="16">
    <location>
        <begin position="785"/>
        <end position="823"/>
    </location>
</feature>
<dbReference type="InterPro" id="IPR002870">
    <property type="entry name" value="Peptidase_M12B_N"/>
</dbReference>
<reference evidence="21" key="1">
    <citation type="submission" date="2015-11" db="EMBL/GenBank/DDBJ databases">
        <authorList>
            <consortium name="International Coturnix japonica Genome Analysis Consortium"/>
            <person name="Warren W."/>
            <person name="Burt D.W."/>
            <person name="Antin P.B."/>
            <person name="Lanford R."/>
            <person name="Gros J."/>
            <person name="Wilson R.K."/>
        </authorList>
    </citation>
    <scope>NUCLEOTIDE SEQUENCE [LARGE SCALE GENOMIC DNA]</scope>
</reference>
<keyword evidence="6" id="KW-0732">Signal</keyword>
<dbReference type="KEGG" id="cjo:107320100"/>
<dbReference type="FunFam" id="3.40.1620.60:FF:000001">
    <property type="entry name" value="A disintegrin and metalloproteinase with thrombospondin motifs 3"/>
    <property type="match status" value="1"/>
</dbReference>
<evidence type="ECO:0000256" key="18">
    <source>
        <dbReference type="SAM" id="MobiDB-lite"/>
    </source>
</evidence>
<dbReference type="Pfam" id="PF01421">
    <property type="entry name" value="Reprolysin"/>
    <property type="match status" value="1"/>
</dbReference>
<dbReference type="Ensembl" id="ENSCJPT00005008924.1">
    <property type="protein sequence ID" value="ENSCJPP00005005500.1"/>
    <property type="gene ID" value="ENSCJPG00005005259.1"/>
</dbReference>
<dbReference type="GO" id="GO:0031012">
    <property type="term" value="C:extracellular matrix"/>
    <property type="evidence" value="ECO:0007669"/>
    <property type="project" value="Ensembl"/>
</dbReference>
<feature type="region of interest" description="Disordered" evidence="18">
    <location>
        <begin position="188"/>
        <end position="233"/>
    </location>
</feature>
<feature type="binding site" evidence="15 17">
    <location>
        <position position="626"/>
    </location>
    <ligand>
        <name>Zn(2+)</name>
        <dbReference type="ChEBI" id="CHEBI:29105"/>
        <note>catalytic</note>
    </ligand>
</feature>
<keyword evidence="3" id="KW-0272">Extracellular matrix</keyword>
<dbReference type="FunFam" id="2.20.100.10:FF:000006">
    <property type="entry name" value="A disintegrin and metalloproteinase with thrombospondin motifs 1"/>
    <property type="match status" value="1"/>
</dbReference>
<feature type="binding site" evidence="15">
    <location>
        <position position="673"/>
    </location>
    <ligand>
        <name>Ca(2+)</name>
        <dbReference type="ChEBI" id="CHEBI:29108"/>
        <label>1</label>
    </ligand>
</feature>
<protein>
    <submittedName>
        <fullName evidence="21">ADAM metallopeptidase with thrombospondin type 1 motif 2</fullName>
    </submittedName>
</protein>
<feature type="disulfide bond" evidence="16">
    <location>
        <begin position="551"/>
        <end position="600"/>
    </location>
</feature>
<dbReference type="Gene3D" id="3.40.1620.60">
    <property type="match status" value="1"/>
</dbReference>
<keyword evidence="4" id="KW-0645">Protease</keyword>
<dbReference type="Pfam" id="PF19030">
    <property type="entry name" value="TSP1_ADAMTS"/>
    <property type="match status" value="3"/>
</dbReference>
<dbReference type="InterPro" id="IPR045371">
    <property type="entry name" value="ADAMTS_CR_3"/>
</dbReference>
<keyword evidence="5 15" id="KW-0479">Metal-binding</keyword>
<keyword evidence="15" id="KW-0106">Calcium</keyword>
<feature type="disulfide bond" evidence="16">
    <location>
        <begin position="700"/>
        <end position="725"/>
    </location>
</feature>
<gene>
    <name evidence="21" type="primary">ADAMTS2</name>
</gene>
<dbReference type="FunFam" id="3.40.390.10:FF:000008">
    <property type="entry name" value="A disintegrin and metalloproteinase with thrombospondin motifs 3"/>
    <property type="match status" value="1"/>
</dbReference>
<keyword evidence="8" id="KW-0378">Hydrolase</keyword>
<feature type="binding site" evidence="15">
    <location>
        <position position="477"/>
    </location>
    <ligand>
        <name>Ca(2+)</name>
        <dbReference type="ChEBI" id="CHEBI:29108"/>
        <label>1</label>
    </ligand>
</feature>
<evidence type="ECO:0000256" key="16">
    <source>
        <dbReference type="PIRSR" id="PIRSR613273-3"/>
    </source>
</evidence>
<feature type="binding site" evidence="15">
    <location>
        <position position="477"/>
    </location>
    <ligand>
        <name>Ca(2+)</name>
        <dbReference type="ChEBI" id="CHEBI:29108"/>
        <label>2</label>
    </ligand>
</feature>
<feature type="binding site" evidence="15">
    <location>
        <position position="569"/>
    </location>
    <ligand>
        <name>Ca(2+)</name>
        <dbReference type="ChEBI" id="CHEBI:29108"/>
        <label>1</label>
    </ligand>
</feature>
<reference evidence="21" key="3">
    <citation type="submission" date="2025-09" db="UniProtKB">
        <authorList>
            <consortium name="Ensembl"/>
        </authorList>
    </citation>
    <scope>IDENTIFICATION</scope>
</reference>
<comment type="subcellular location">
    <subcellularLocation>
        <location evidence="1">Secreted</location>
        <location evidence="1">Extracellular space</location>
        <location evidence="1">Extracellular matrix</location>
    </subcellularLocation>
</comment>
<comment type="caution">
    <text evidence="17">Lacks conserved residue(s) required for the propagation of feature annotation.</text>
</comment>
<name>A0A8C2T1I2_COTJA</name>
<evidence type="ECO:0000313" key="22">
    <source>
        <dbReference type="Proteomes" id="UP000694412"/>
    </source>
</evidence>
<feature type="binding site" evidence="15 17">
    <location>
        <position position="620"/>
    </location>
    <ligand>
        <name>Zn(2+)</name>
        <dbReference type="ChEBI" id="CHEBI:29105"/>
        <note>catalytic</note>
    </ligand>
</feature>
<feature type="disulfide bond" evidence="16">
    <location>
        <begin position="720"/>
        <end position="753"/>
    </location>
</feature>
<dbReference type="Pfam" id="PF01562">
    <property type="entry name" value="Pep_M12B_propep"/>
    <property type="match status" value="1"/>
</dbReference>
<evidence type="ECO:0000259" key="19">
    <source>
        <dbReference type="PROSITE" id="PS50215"/>
    </source>
</evidence>
<dbReference type="InterPro" id="IPR010909">
    <property type="entry name" value="PLAC"/>
</dbReference>
<keyword evidence="9 15" id="KW-0862">Zinc</keyword>
<keyword evidence="22" id="KW-1185">Reference proteome</keyword>
<feature type="binding site" evidence="15">
    <location>
        <position position="676"/>
    </location>
    <ligand>
        <name>Ca(2+)</name>
        <dbReference type="ChEBI" id="CHEBI:29108"/>
        <label>2</label>
    </ligand>
</feature>
<dbReference type="SMART" id="SM00209">
    <property type="entry name" value="TSP1"/>
    <property type="match status" value="4"/>
</dbReference>
<feature type="compositionally biased region" description="Polar residues" evidence="18">
    <location>
        <begin position="139"/>
        <end position="148"/>
    </location>
</feature>
<dbReference type="GeneID" id="107320100"/>
<dbReference type="OrthoDB" id="5855429at2759"/>
<dbReference type="CDD" id="cd04273">
    <property type="entry name" value="ZnMc_ADAMTS_like"/>
    <property type="match status" value="1"/>
</dbReference>
<dbReference type="Pfam" id="PF00090">
    <property type="entry name" value="TSP_1"/>
    <property type="match status" value="1"/>
</dbReference>
<dbReference type="Pfam" id="PF17771">
    <property type="entry name" value="ADAMTS_CR_2"/>
    <property type="match status" value="1"/>
</dbReference>
<dbReference type="PRINTS" id="PR01857">
    <property type="entry name" value="ADAMTSFAMILY"/>
</dbReference>
<feature type="region of interest" description="Disordered" evidence="18">
    <location>
        <begin position="1338"/>
        <end position="1367"/>
    </location>
</feature>
<dbReference type="Pfam" id="PF05986">
    <property type="entry name" value="ADAMTS_spacer1"/>
    <property type="match status" value="1"/>
</dbReference>
<keyword evidence="10" id="KW-0482">Metalloprotease</keyword>
<feature type="active site" evidence="14 17">
    <location>
        <position position="617"/>
    </location>
</feature>
<comment type="cofactor">
    <cofactor evidence="15">
        <name>Zn(2+)</name>
        <dbReference type="ChEBI" id="CHEBI:29105"/>
    </cofactor>
    <text evidence="15">Binds 1 zinc ion per subunit.</text>
</comment>
<sequence length="1423" mass="160023">MALQSFLPSEQTVRIIFSLKLLLRAINSPSEDPRCGFLGPPALVPAVSRFRRVPAPPAQLPRGSPNFASRCSYSHVNSARAARAGRHRPRIPSPCPPPRGTREPRTPSPEAGGAERGGSEPRGRAGRAVPAPLGPASPCGSSSVNQPDFTPARPVLPVLYPRRLLVSLLRCEPGARPPLPLRLRLGECAGGGARGSAERRGEERRGAERGRLPPARPGCGQPRGRSPPRAGGAAMEPPAGFACVLLCCALCLPAAAPRRPGHGDPILRNIEEYSLVIPTSTDSEGRFLSHLVSGPPKARFRRAAGDLQHEAANEQIFYNVTVFGREFHFRLRPNSRLVAPGATVEWQEDSDETHIEPLYGNCLYVGDITDLPNASVAISNCDGLAGMIRTDKDEFFIEPLEKGTREEEEEGGRTHVVYRRAAAKKQLPIEDADTLYNAPNLTNWDGLDGALSLIEDQAHRVRQRHRRHATDDDYNIEVLLGVDDSVVQFHGKEHVQKYLLTLMNIVNEIYHDESLGAHINVVLVRIILLSYGKSMSLIEIGNPSQSLENVCRWAYLQQKPDTGHAEYHDHAIFLTRQDFGPSGMQGYAPVTGMCHPVRSCTLNHEDGFSSAFVVAHETGHVLGMEHDGQGNRCGDEVRLGSIMAPLVQAAFHRYHWSRCSQQELNRYLHSYDCLRDDPFEHDWPSLPQLPGIHYSMNEQCRFDFGLGYMMCTAFRTFDPCKQLWCSHPENPYFCKTKKGPPLDGTMCAPGKHCFKGHCIWLTPDILKQDGHWGAWSKFGSCSRTCGTGVKYRTRQCDNPHPANGGRTCVGPSYEFQLCNTQDCPKDFEDFREEQCRQWDPYFEYQNTKHHWLPYEHVDAKERCHLYCESKETGDVVYMKRMVHDGTRCSYKDAYSICVRGECLKVGCDRVIGSTKQEDKCGVCGGDNSHCKVVKGTFSRVPKKQGHIKMFEIPVGARHLLIQESDATSHHLAIKNRETGRFILSEDNYVPDSKIFIDMGVEWEYRNDDNRETVQTMGPLRNGIVILVIPHGGAKISLTYKYMIHEDSLNVDNNNVLEVDSVSYEWALKKWSQCSRPCGGGFQFTKYGCRRKTDHKMVHRSYCELIQKPKPIRRVCNLQECSQPIWVTGEWEPCSKSCGKTGYQVRSVRCIQPLHDNTNRSVHTKYCNNDRPEGRRPCNRELCPAQWRIGPWSQCSVSCGNGTQDRPVLCRTRDNNIGLCKEAKPENVRICRLPPCPRNISDPSKKTYMIQWLSRPDPDYPIQKISSKDHCQGDKSMFCRMEVLSRYCSIPGYNKLCCKSCNTYNNITEEGNATDSNANKNNVIEEELLTTLSPLMEVSTTQPATTKPPPPVSKPHVPPSNATEHPEINAVDNNVPYKIDGLDNEVSQHNIITQRRIPYERTRNQRIQELIAEKRKKETLRKIN</sequence>
<keyword evidence="7" id="KW-0677">Repeat</keyword>
<keyword evidence="12 16" id="KW-1015">Disulfide bond</keyword>
<dbReference type="Gene3D" id="2.20.100.10">
    <property type="entry name" value="Thrombospondin type-1 (TSP1) repeat"/>
    <property type="match status" value="4"/>
</dbReference>
<dbReference type="PANTHER" id="PTHR13723">
    <property type="entry name" value="ADAMTS A DISINTEGRIN AND METALLOPROTEASE WITH THROMBOSPONDIN MOTIFS PROTEASE"/>
    <property type="match status" value="1"/>
</dbReference>
<dbReference type="InterPro" id="IPR036383">
    <property type="entry name" value="TSP1_rpt_sf"/>
</dbReference>
<dbReference type="InterPro" id="IPR050439">
    <property type="entry name" value="ADAMTS_ADAMTS-like"/>
</dbReference>
<keyword evidence="2" id="KW-0964">Secreted</keyword>
<dbReference type="InterPro" id="IPR010294">
    <property type="entry name" value="ADAMTS_spacer1"/>
</dbReference>
<evidence type="ECO:0000256" key="1">
    <source>
        <dbReference type="ARBA" id="ARBA00004498"/>
    </source>
</evidence>
<dbReference type="Gene3D" id="3.40.390.10">
    <property type="entry name" value="Collagenase (Catalytic Domain)"/>
    <property type="match status" value="1"/>
</dbReference>
<dbReference type="GeneTree" id="ENSGT00940000156647"/>
<keyword evidence="13" id="KW-0325">Glycoprotein</keyword>
<evidence type="ECO:0000256" key="10">
    <source>
        <dbReference type="ARBA" id="ARBA00023049"/>
    </source>
</evidence>